<dbReference type="PROSITE" id="PS51084">
    <property type="entry name" value="HIT_2"/>
    <property type="match status" value="1"/>
</dbReference>
<dbReference type="SUPFAM" id="SSF54197">
    <property type="entry name" value="HIT-like"/>
    <property type="match status" value="1"/>
</dbReference>
<organism evidence="5 6">
    <name type="scientific">Cereibacter sphaeroides</name>
    <name type="common">Rhodobacter sphaeroides</name>
    <dbReference type="NCBI Taxonomy" id="1063"/>
    <lineage>
        <taxon>Bacteria</taxon>
        <taxon>Pseudomonadati</taxon>
        <taxon>Pseudomonadota</taxon>
        <taxon>Alphaproteobacteria</taxon>
        <taxon>Rhodobacterales</taxon>
        <taxon>Paracoccaceae</taxon>
        <taxon>Cereibacter</taxon>
    </lineage>
</organism>
<sequence>MPYAYDDTNIFARILRGEIPNKTVVETEYTLAFHDIRPHAPVHVLVIPKGKYVTFDDFAANASAEELVDFHRTAARICADLGISPGQGGAGYRAISNAGADSNQEVPHYHLHLLGGKNMGRLLP</sequence>
<feature type="short sequence motif" description="Histidine triad motif" evidence="2 3">
    <location>
        <begin position="108"/>
        <end position="112"/>
    </location>
</feature>
<evidence type="ECO:0000313" key="5">
    <source>
        <dbReference type="EMBL" id="PZQ96660.1"/>
    </source>
</evidence>
<dbReference type="PANTHER" id="PTHR23089">
    <property type="entry name" value="HISTIDINE TRIAD HIT PROTEIN"/>
    <property type="match status" value="1"/>
</dbReference>
<dbReference type="PRINTS" id="PR00332">
    <property type="entry name" value="HISTRIAD"/>
</dbReference>
<dbReference type="GO" id="GO:0003824">
    <property type="term" value="F:catalytic activity"/>
    <property type="evidence" value="ECO:0007669"/>
    <property type="project" value="InterPro"/>
</dbReference>
<dbReference type="Gene3D" id="3.30.428.10">
    <property type="entry name" value="HIT-like"/>
    <property type="match status" value="1"/>
</dbReference>
<dbReference type="CDD" id="cd01276">
    <property type="entry name" value="PKCI_related"/>
    <property type="match status" value="1"/>
</dbReference>
<feature type="domain" description="HIT" evidence="4">
    <location>
        <begin position="10"/>
        <end position="124"/>
    </location>
</feature>
<dbReference type="Pfam" id="PF01230">
    <property type="entry name" value="HIT"/>
    <property type="match status" value="1"/>
</dbReference>
<dbReference type="InterPro" id="IPR011146">
    <property type="entry name" value="HIT-like"/>
</dbReference>
<gene>
    <name evidence="5" type="ORF">DI533_13770</name>
</gene>
<dbReference type="Proteomes" id="UP000248975">
    <property type="component" value="Unassembled WGS sequence"/>
</dbReference>
<dbReference type="AlphaFoldDB" id="A0A2W5UF86"/>
<name>A0A2W5UF86_CERSP</name>
<dbReference type="InterPro" id="IPR036265">
    <property type="entry name" value="HIT-like_sf"/>
</dbReference>
<comment type="caution">
    <text evidence="5">The sequence shown here is derived from an EMBL/GenBank/DDBJ whole genome shotgun (WGS) entry which is preliminary data.</text>
</comment>
<dbReference type="InterPro" id="IPR019808">
    <property type="entry name" value="Histidine_triad_CS"/>
</dbReference>
<evidence type="ECO:0000313" key="6">
    <source>
        <dbReference type="Proteomes" id="UP000248975"/>
    </source>
</evidence>
<evidence type="ECO:0000256" key="2">
    <source>
        <dbReference type="PIRSR" id="PIRSR601310-3"/>
    </source>
</evidence>
<reference evidence="5 6" key="1">
    <citation type="submission" date="2017-08" db="EMBL/GenBank/DDBJ databases">
        <title>Infants hospitalized years apart are colonized by the same room-sourced microbial strains.</title>
        <authorList>
            <person name="Brooks B."/>
            <person name="Olm M.R."/>
            <person name="Firek B.A."/>
            <person name="Baker R."/>
            <person name="Thomas B.C."/>
            <person name="Morowitz M.J."/>
            <person name="Banfield J.F."/>
        </authorList>
    </citation>
    <scope>NUCLEOTIDE SEQUENCE [LARGE SCALE GENOMIC DNA]</scope>
    <source>
        <strain evidence="5">S2_003_000_R2_11</strain>
    </source>
</reference>
<proteinExistence type="predicted"/>
<protein>
    <submittedName>
        <fullName evidence="5">Histidine triad nucleotide-binding protein</fullName>
    </submittedName>
</protein>
<dbReference type="EMBL" id="QFQS01000003">
    <property type="protein sequence ID" value="PZQ96660.1"/>
    <property type="molecule type" value="Genomic_DNA"/>
</dbReference>
<evidence type="ECO:0000259" key="4">
    <source>
        <dbReference type="PROSITE" id="PS51084"/>
    </source>
</evidence>
<evidence type="ECO:0000256" key="1">
    <source>
        <dbReference type="PIRSR" id="PIRSR601310-1"/>
    </source>
</evidence>
<evidence type="ECO:0000256" key="3">
    <source>
        <dbReference type="PROSITE-ProRule" id="PRU00464"/>
    </source>
</evidence>
<accession>A0A2W5UF86</accession>
<feature type="active site" description="Tele-AMP-histidine intermediate" evidence="1">
    <location>
        <position position="110"/>
    </location>
</feature>
<dbReference type="PROSITE" id="PS00892">
    <property type="entry name" value="HIT_1"/>
    <property type="match status" value="1"/>
</dbReference>
<dbReference type="InterPro" id="IPR001310">
    <property type="entry name" value="Histidine_triad_HIT"/>
</dbReference>